<dbReference type="KEGG" id="dpr:Despr_1255"/>
<dbReference type="Pfam" id="PF00085">
    <property type="entry name" value="Thioredoxin"/>
    <property type="match status" value="1"/>
</dbReference>
<dbReference type="Gene3D" id="3.40.30.10">
    <property type="entry name" value="Glutaredoxin"/>
    <property type="match status" value="1"/>
</dbReference>
<evidence type="ECO:0000259" key="1">
    <source>
        <dbReference type="PROSITE" id="PS51352"/>
    </source>
</evidence>
<dbReference type="GO" id="GO:0005829">
    <property type="term" value="C:cytosol"/>
    <property type="evidence" value="ECO:0007669"/>
    <property type="project" value="TreeGrafter"/>
</dbReference>
<reference evidence="2 3" key="1">
    <citation type="journal article" date="2011" name="Stand. Genomic Sci.">
        <title>Complete genome sequence of Desulfobulbus propionicus type strain (1pr3).</title>
        <authorList>
            <person name="Pagani I."/>
            <person name="Lapidus A."/>
            <person name="Nolan M."/>
            <person name="Lucas S."/>
            <person name="Hammon N."/>
            <person name="Deshpande S."/>
            <person name="Cheng J.F."/>
            <person name="Chertkov O."/>
            <person name="Davenport K."/>
            <person name="Tapia R."/>
            <person name="Han C."/>
            <person name="Goodwin L."/>
            <person name="Pitluck S."/>
            <person name="Liolios K."/>
            <person name="Mavromatis K."/>
            <person name="Ivanova N."/>
            <person name="Mikhailova N."/>
            <person name="Pati A."/>
            <person name="Chen A."/>
            <person name="Palaniappan K."/>
            <person name="Land M."/>
            <person name="Hauser L."/>
            <person name="Chang Y.J."/>
            <person name="Jeffries C.D."/>
            <person name="Detter J.C."/>
            <person name="Brambilla E."/>
            <person name="Kannan K.P."/>
            <person name="Djao O.D."/>
            <person name="Rohde M."/>
            <person name="Pukall R."/>
            <person name="Spring S."/>
            <person name="Goker M."/>
            <person name="Sikorski J."/>
            <person name="Woyke T."/>
            <person name="Bristow J."/>
            <person name="Eisen J.A."/>
            <person name="Markowitz V."/>
            <person name="Hugenholtz P."/>
            <person name="Kyrpides N.C."/>
            <person name="Klenk H.P."/>
        </authorList>
    </citation>
    <scope>NUCLEOTIDE SEQUENCE [LARGE SCALE GENOMIC DNA]</scope>
    <source>
        <strain evidence="3">ATCC 33891 / DSM 2032 / 1pr3</strain>
    </source>
</reference>
<keyword evidence="3" id="KW-1185">Reference proteome</keyword>
<dbReference type="CDD" id="cd02947">
    <property type="entry name" value="TRX_family"/>
    <property type="match status" value="1"/>
</dbReference>
<protein>
    <submittedName>
        <fullName evidence="2">Thioredoxin domain-containing protein</fullName>
    </submittedName>
</protein>
<dbReference type="SUPFAM" id="SSF52833">
    <property type="entry name" value="Thioredoxin-like"/>
    <property type="match status" value="1"/>
</dbReference>
<evidence type="ECO:0000313" key="2">
    <source>
        <dbReference type="EMBL" id="ADW17419.1"/>
    </source>
</evidence>
<dbReference type="InterPro" id="IPR013766">
    <property type="entry name" value="Thioredoxin_domain"/>
</dbReference>
<dbReference type="GO" id="GO:0015035">
    <property type="term" value="F:protein-disulfide reductase activity"/>
    <property type="evidence" value="ECO:0007669"/>
    <property type="project" value="TreeGrafter"/>
</dbReference>
<dbReference type="PANTHER" id="PTHR45663">
    <property type="entry name" value="GEO12009P1"/>
    <property type="match status" value="1"/>
</dbReference>
<accession>A0A7U3YL72</accession>
<dbReference type="PANTHER" id="PTHR45663:SF11">
    <property type="entry name" value="GEO12009P1"/>
    <property type="match status" value="1"/>
</dbReference>
<dbReference type="InterPro" id="IPR036249">
    <property type="entry name" value="Thioredoxin-like_sf"/>
</dbReference>
<sequence>MRTYSFPGALMALALFVSIGLFALSQTPVMAEPLPEVPAPGLVTIVDIGAKKCIPCKMMAPILEELTKEYQGRAAVIFIDVWEKPEAGPKFGIRAIPTQIFYDAQGKEVTRHEGFLDKQSIVSMFTKLGVK</sequence>
<evidence type="ECO:0000313" key="3">
    <source>
        <dbReference type="Proteomes" id="UP000006365"/>
    </source>
</evidence>
<dbReference type="EMBL" id="CP002364">
    <property type="protein sequence ID" value="ADW17419.1"/>
    <property type="molecule type" value="Genomic_DNA"/>
</dbReference>
<dbReference type="PROSITE" id="PS51352">
    <property type="entry name" value="THIOREDOXIN_2"/>
    <property type="match status" value="1"/>
</dbReference>
<feature type="domain" description="Thioredoxin" evidence="1">
    <location>
        <begin position="23"/>
        <end position="130"/>
    </location>
</feature>
<dbReference type="GO" id="GO:0045454">
    <property type="term" value="P:cell redox homeostasis"/>
    <property type="evidence" value="ECO:0007669"/>
    <property type="project" value="TreeGrafter"/>
</dbReference>
<dbReference type="AlphaFoldDB" id="A0A7U3YL72"/>
<dbReference type="RefSeq" id="WP_015723961.1">
    <property type="nucleotide sequence ID" value="NC_014972.1"/>
</dbReference>
<organism evidence="2 3">
    <name type="scientific">Desulfobulbus propionicus (strain ATCC 33891 / DSM 2032 / VKM B-1956 / 1pr3)</name>
    <dbReference type="NCBI Taxonomy" id="577650"/>
    <lineage>
        <taxon>Bacteria</taxon>
        <taxon>Pseudomonadati</taxon>
        <taxon>Thermodesulfobacteriota</taxon>
        <taxon>Desulfobulbia</taxon>
        <taxon>Desulfobulbales</taxon>
        <taxon>Desulfobulbaceae</taxon>
        <taxon>Desulfobulbus</taxon>
    </lineage>
</organism>
<name>A0A7U3YL72_DESPD</name>
<dbReference type="Proteomes" id="UP000006365">
    <property type="component" value="Chromosome"/>
</dbReference>
<proteinExistence type="predicted"/>
<gene>
    <name evidence="2" type="ordered locus">Despr_1255</name>
</gene>